<feature type="region of interest" description="Disordered" evidence="3">
    <location>
        <begin position="445"/>
        <end position="485"/>
    </location>
</feature>
<accession>A0A9W8ULR1</accession>
<dbReference type="CDD" id="cd10170">
    <property type="entry name" value="ASKHA_NBD_HSP70"/>
    <property type="match status" value="1"/>
</dbReference>
<protein>
    <submittedName>
        <fullName evidence="4">Uncharacterized protein</fullName>
    </submittedName>
</protein>
<evidence type="ECO:0000256" key="3">
    <source>
        <dbReference type="SAM" id="MobiDB-lite"/>
    </source>
</evidence>
<dbReference type="GeneID" id="80888266"/>
<reference evidence="4" key="1">
    <citation type="journal article" date="2023" name="Access Microbiol">
        <title>De-novo genome assembly for Akanthomyces muscarius, a biocontrol agent of insect agricultural pests.</title>
        <authorList>
            <person name="Erdos Z."/>
            <person name="Studholme D.J."/>
            <person name="Raymond B."/>
            <person name="Sharma M."/>
        </authorList>
    </citation>
    <scope>NUCLEOTIDE SEQUENCE</scope>
    <source>
        <strain evidence="4">Ve6</strain>
    </source>
</reference>
<dbReference type="SUPFAM" id="SSF53067">
    <property type="entry name" value="Actin-like ATPase domain"/>
    <property type="match status" value="2"/>
</dbReference>
<dbReference type="EMBL" id="JAJHUN010000007">
    <property type="protein sequence ID" value="KAJ4155883.1"/>
    <property type="molecule type" value="Genomic_DNA"/>
</dbReference>
<proteinExistence type="predicted"/>
<gene>
    <name evidence="4" type="ORF">LMH87_001107</name>
</gene>
<dbReference type="AlphaFoldDB" id="A0A9W8ULR1"/>
<dbReference type="RefSeq" id="XP_056056007.1">
    <property type="nucleotide sequence ID" value="XM_056199130.1"/>
</dbReference>
<dbReference type="Gene3D" id="3.90.640.10">
    <property type="entry name" value="Actin, Chain A, domain 4"/>
    <property type="match status" value="1"/>
</dbReference>
<keyword evidence="5" id="KW-1185">Reference proteome</keyword>
<dbReference type="GO" id="GO:0005524">
    <property type="term" value="F:ATP binding"/>
    <property type="evidence" value="ECO:0007669"/>
    <property type="project" value="UniProtKB-KW"/>
</dbReference>
<evidence type="ECO:0000256" key="1">
    <source>
        <dbReference type="ARBA" id="ARBA00022741"/>
    </source>
</evidence>
<dbReference type="InterPro" id="IPR043129">
    <property type="entry name" value="ATPase_NBD"/>
</dbReference>
<keyword evidence="1" id="KW-0547">Nucleotide-binding</keyword>
<dbReference type="PANTHER" id="PTHR14187:SF5">
    <property type="entry name" value="HEAT SHOCK 70 KDA PROTEIN 12A"/>
    <property type="match status" value="1"/>
</dbReference>
<dbReference type="KEGG" id="amus:LMH87_001107"/>
<dbReference type="Pfam" id="PF00012">
    <property type="entry name" value="HSP70"/>
    <property type="match status" value="1"/>
</dbReference>
<sequence length="1075" mass="120440">MSSSTIYECSQKCRHLLRQCIVLAAATESRDWFECRQADFNVWASSVQAFTTGRSSFDYRLRERQDVRGTVCDLLGGLAQTLELHLAAKGDTQRQPEIQDNRQNLLETYEDDIDISFSDFSEESSTSYASSDASNEAISQYASSIIAMLEQLVRLSNSIRRSAIKLRQERADSLLKIDEYREFQSVLKLIILKDRLMHGTSMTSAERMEQFNQQDLTPVQHRLIHANVLRENRIRITMKSKPSFTWSPQETLARELPGIVPIPEIKPQPTASEVLLGTNVKTEKMIREATSTRSLSMVRTATEIGSQFNLEVAMAKQRTPSIVTRATRIATSQYYPSCPIGRNGESIRCPYCAEPLPKELTTDVTRWRGHVASDLIPYTCVYDDCTVPYRIKRTGLQDVLCPLCFETDDNHEPNFEHIAAHVHSFSIFALTWNVDEEATDISSAYKAQQDTQDWDSGSSRSSDDDMAQQQGSTELHPKQSAGLAPLDKHSPIRLIVGIDFGTTHSGVAYYFPDSRDKKLKVINEWPGTLLEVPKIPTTVRYDKDDAEKFEWGASIKASDGTFSGVKLLLNPSQKLPWHVARTDVKAALRLLPLSKTPKDVAADFLRAMVLHAVSQIERRVTQAVFDLLRPEYILSVPAVWSDAAKDSTLEVAKAAGITPLTLIKEPEAAALYLIRRLDVFLDPRDAIVICDTGGGTVNLTSYEIEQIEPRLELKEVVPGLGVMIGSMDLNRRFKVAVEELLPDDKWQALKNSRGMIKASQQFENHIKRVFTGDMDEEHYVCFPGATFEDNEDKGLVGNEWKMTGEDVKAIFDPFIGSILDLIKAQVHGVQLKGKIVKAIFLVGGFGENEYFRREVVRAHADIRIVQPDDAWMAVAKGAVLSRMPDDAVITSFLARRHYGVEFGSTFGSGVDLEEATSHDDSTDEMMASRMSWHINIGDSIKSGQKVRIPLSRALPQDYGPSDTIFQEILYECQDEVAPTHRSKSSTIQPCCMLVFDIGNVPTSEFIRKPAMPSQTHFSSQAGLPIETVSHAGSGKPYWLVLYDLVISFETGFMAFSMEMEGQMFGSVEAHFNDQL</sequence>
<comment type="caution">
    <text evidence="4">The sequence shown here is derived from an EMBL/GenBank/DDBJ whole genome shotgun (WGS) entry which is preliminary data.</text>
</comment>
<dbReference type="InterPro" id="IPR013126">
    <property type="entry name" value="Hsp_70_fam"/>
</dbReference>
<keyword evidence="2" id="KW-0067">ATP-binding</keyword>
<evidence type="ECO:0000313" key="5">
    <source>
        <dbReference type="Proteomes" id="UP001144673"/>
    </source>
</evidence>
<name>A0A9W8ULR1_AKAMU</name>
<dbReference type="GO" id="GO:0140662">
    <property type="term" value="F:ATP-dependent protein folding chaperone"/>
    <property type="evidence" value="ECO:0007669"/>
    <property type="project" value="InterPro"/>
</dbReference>
<dbReference type="PANTHER" id="PTHR14187">
    <property type="entry name" value="ALPHA KINASE/ELONGATION FACTOR 2 KINASE"/>
    <property type="match status" value="1"/>
</dbReference>
<dbReference type="Proteomes" id="UP001144673">
    <property type="component" value="Chromosome 6"/>
</dbReference>
<dbReference type="Gene3D" id="3.30.420.40">
    <property type="match status" value="2"/>
</dbReference>
<evidence type="ECO:0000256" key="2">
    <source>
        <dbReference type="ARBA" id="ARBA00022840"/>
    </source>
</evidence>
<evidence type="ECO:0000313" key="4">
    <source>
        <dbReference type="EMBL" id="KAJ4155883.1"/>
    </source>
</evidence>
<organism evidence="4 5">
    <name type="scientific">Akanthomyces muscarius</name>
    <name type="common">Entomopathogenic fungus</name>
    <name type="synonym">Lecanicillium muscarium</name>
    <dbReference type="NCBI Taxonomy" id="2231603"/>
    <lineage>
        <taxon>Eukaryota</taxon>
        <taxon>Fungi</taxon>
        <taxon>Dikarya</taxon>
        <taxon>Ascomycota</taxon>
        <taxon>Pezizomycotina</taxon>
        <taxon>Sordariomycetes</taxon>
        <taxon>Hypocreomycetidae</taxon>
        <taxon>Hypocreales</taxon>
        <taxon>Cordycipitaceae</taxon>
        <taxon>Akanthomyces</taxon>
    </lineage>
</organism>